<dbReference type="AlphaFoldDB" id="A0AAV0VH22"/>
<evidence type="ECO:0000313" key="15">
    <source>
        <dbReference type="Proteomes" id="UP001160148"/>
    </source>
</evidence>
<evidence type="ECO:0000256" key="3">
    <source>
        <dbReference type="ARBA" id="ARBA00004496"/>
    </source>
</evidence>
<dbReference type="InterPro" id="IPR027806">
    <property type="entry name" value="HARBI1_dom"/>
</dbReference>
<feature type="domain" description="DDE Tnp4" evidence="13">
    <location>
        <begin position="121"/>
        <end position="271"/>
    </location>
</feature>
<comment type="caution">
    <text evidence="14">The sequence shown here is derived from an EMBL/GenBank/DDBJ whole genome shotgun (WGS) entry which is preliminary data.</text>
</comment>
<evidence type="ECO:0000256" key="2">
    <source>
        <dbReference type="ARBA" id="ARBA00004123"/>
    </source>
</evidence>
<dbReference type="PRINTS" id="PR02086">
    <property type="entry name" value="PUTNUCHARBI1"/>
</dbReference>
<gene>
    <name evidence="14" type="ORF">MEUPH1_LOCUS724</name>
</gene>
<dbReference type="GO" id="GO:0046872">
    <property type="term" value="F:metal ion binding"/>
    <property type="evidence" value="ECO:0007669"/>
    <property type="project" value="UniProtKB-KW"/>
</dbReference>
<protein>
    <recommendedName>
        <fullName evidence="5">Putative nuclease HARBI1</fullName>
    </recommendedName>
    <alternativeName>
        <fullName evidence="11">Harbinger transposase-derived nuclease</fullName>
    </alternativeName>
</protein>
<evidence type="ECO:0000256" key="11">
    <source>
        <dbReference type="ARBA" id="ARBA00030126"/>
    </source>
</evidence>
<evidence type="ECO:0000256" key="6">
    <source>
        <dbReference type="ARBA" id="ARBA00022490"/>
    </source>
</evidence>
<evidence type="ECO:0000256" key="8">
    <source>
        <dbReference type="ARBA" id="ARBA00022723"/>
    </source>
</evidence>
<dbReference type="PANTHER" id="PTHR22930">
    <property type="match status" value="1"/>
</dbReference>
<comment type="cofactor">
    <cofactor evidence="1">
        <name>a divalent metal cation</name>
        <dbReference type="ChEBI" id="CHEBI:60240"/>
    </cofactor>
</comment>
<comment type="function">
    <text evidence="12">Transposase-derived protein that may have nuclease activity. Does not have transposase activity.</text>
</comment>
<keyword evidence="10" id="KW-0539">Nucleus</keyword>
<evidence type="ECO:0000256" key="10">
    <source>
        <dbReference type="ARBA" id="ARBA00023242"/>
    </source>
</evidence>
<evidence type="ECO:0000256" key="1">
    <source>
        <dbReference type="ARBA" id="ARBA00001968"/>
    </source>
</evidence>
<dbReference type="GO" id="GO:0016787">
    <property type="term" value="F:hydrolase activity"/>
    <property type="evidence" value="ECO:0007669"/>
    <property type="project" value="UniProtKB-KW"/>
</dbReference>
<keyword evidence="7" id="KW-0540">Nuclease</keyword>
<dbReference type="GO" id="GO:0004518">
    <property type="term" value="F:nuclease activity"/>
    <property type="evidence" value="ECO:0007669"/>
    <property type="project" value="UniProtKB-KW"/>
</dbReference>
<comment type="subcellular location">
    <subcellularLocation>
        <location evidence="3">Cytoplasm</location>
    </subcellularLocation>
    <subcellularLocation>
        <location evidence="2">Nucleus</location>
    </subcellularLocation>
</comment>
<evidence type="ECO:0000259" key="13">
    <source>
        <dbReference type="Pfam" id="PF13359"/>
    </source>
</evidence>
<dbReference type="Proteomes" id="UP001160148">
    <property type="component" value="Unassembled WGS sequence"/>
</dbReference>
<evidence type="ECO:0000313" key="14">
    <source>
        <dbReference type="EMBL" id="CAI6343458.1"/>
    </source>
</evidence>
<keyword evidence="15" id="KW-1185">Reference proteome</keyword>
<evidence type="ECO:0000256" key="9">
    <source>
        <dbReference type="ARBA" id="ARBA00022801"/>
    </source>
</evidence>
<dbReference type="InterPro" id="IPR026103">
    <property type="entry name" value="HARBI1_animal"/>
</dbReference>
<organism evidence="14 15">
    <name type="scientific">Macrosiphum euphorbiae</name>
    <name type="common">potato aphid</name>
    <dbReference type="NCBI Taxonomy" id="13131"/>
    <lineage>
        <taxon>Eukaryota</taxon>
        <taxon>Metazoa</taxon>
        <taxon>Ecdysozoa</taxon>
        <taxon>Arthropoda</taxon>
        <taxon>Hexapoda</taxon>
        <taxon>Insecta</taxon>
        <taxon>Pterygota</taxon>
        <taxon>Neoptera</taxon>
        <taxon>Paraneoptera</taxon>
        <taxon>Hemiptera</taxon>
        <taxon>Sternorrhyncha</taxon>
        <taxon>Aphidomorpha</taxon>
        <taxon>Aphidoidea</taxon>
        <taxon>Aphididae</taxon>
        <taxon>Macrosiphini</taxon>
        <taxon>Macrosiphum</taxon>
    </lineage>
</organism>
<dbReference type="InterPro" id="IPR045249">
    <property type="entry name" value="HARBI1-like"/>
</dbReference>
<dbReference type="GO" id="GO:0005737">
    <property type="term" value="C:cytoplasm"/>
    <property type="evidence" value="ECO:0007669"/>
    <property type="project" value="UniProtKB-SubCell"/>
</dbReference>
<accession>A0AAV0VH22</accession>
<evidence type="ECO:0000256" key="7">
    <source>
        <dbReference type="ARBA" id="ARBA00022722"/>
    </source>
</evidence>
<evidence type="ECO:0000256" key="5">
    <source>
        <dbReference type="ARBA" id="ARBA00015519"/>
    </source>
</evidence>
<dbReference type="PANTHER" id="PTHR22930:SF289">
    <property type="entry name" value="DDE TNP4 DOMAIN-CONTAINING PROTEIN-RELATED"/>
    <property type="match status" value="1"/>
</dbReference>
<name>A0AAV0VH22_9HEMI</name>
<keyword evidence="9" id="KW-0378">Hydrolase</keyword>
<keyword evidence="6" id="KW-0963">Cytoplasm</keyword>
<sequence length="317" mass="36789">MTDSDSSNSDDEMVLDVLFYLPRPRFFRDRSNPLEDFDDFDFKSRFRLSKETFVFLLHLIGNDLRRSTNRSFAISPEIQILVTLRYYATGTFHFSRMLKKFRKFKQVFFRLKGFPRVVGAVDCTHIRIQSPNSNIGERFRNRKGYFSFNVQAICDSNLKIMNIVARWPGSVHDSTIFDNSMCRAQFENGEYGNSFLLGDGGYPCRDYMMTPLLRPVTEAEKRYQKAHIGTRNVVERLFGVWKRRFPVIAVGIRTQLNTTMTTIVATAVLYNILKEQGDEMPADEYAVDNDLLLEIDMNPVRQTGNLVRGQLIDLVFT</sequence>
<comment type="similarity">
    <text evidence="4">Belongs to the HARBI1 family.</text>
</comment>
<reference evidence="14 15" key="1">
    <citation type="submission" date="2023-01" db="EMBL/GenBank/DDBJ databases">
        <authorList>
            <person name="Whitehead M."/>
        </authorList>
    </citation>
    <scope>NUCLEOTIDE SEQUENCE [LARGE SCALE GENOMIC DNA]</scope>
</reference>
<dbReference type="GO" id="GO:0005634">
    <property type="term" value="C:nucleus"/>
    <property type="evidence" value="ECO:0007669"/>
    <property type="project" value="UniProtKB-SubCell"/>
</dbReference>
<evidence type="ECO:0000256" key="12">
    <source>
        <dbReference type="ARBA" id="ARBA00045850"/>
    </source>
</evidence>
<dbReference type="Pfam" id="PF13359">
    <property type="entry name" value="DDE_Tnp_4"/>
    <property type="match status" value="1"/>
</dbReference>
<proteinExistence type="inferred from homology"/>
<dbReference type="EMBL" id="CARXXK010000001">
    <property type="protein sequence ID" value="CAI6343458.1"/>
    <property type="molecule type" value="Genomic_DNA"/>
</dbReference>
<keyword evidence="8" id="KW-0479">Metal-binding</keyword>
<evidence type="ECO:0000256" key="4">
    <source>
        <dbReference type="ARBA" id="ARBA00006958"/>
    </source>
</evidence>